<dbReference type="EMBL" id="AAGFCB010000038">
    <property type="protein sequence ID" value="EBN2157118.1"/>
    <property type="molecule type" value="Genomic_DNA"/>
</dbReference>
<evidence type="ECO:0000313" key="4">
    <source>
        <dbReference type="EMBL" id="EBS7984247.1"/>
    </source>
</evidence>
<evidence type="ECO:0000313" key="2">
    <source>
        <dbReference type="EMBL" id="EBN2157118.1"/>
    </source>
</evidence>
<name>A0A5T5PTK6_SALER</name>
<dbReference type="Pfam" id="PF10109">
    <property type="entry name" value="Phage_TAC_7"/>
    <property type="match status" value="1"/>
</dbReference>
<protein>
    <submittedName>
        <fullName evidence="4">Phage tail assembly protein</fullName>
    </submittedName>
</protein>
<accession>A0A5T5PTK6</accession>
<comment type="caution">
    <text evidence="4">The sequence shown here is derived from an EMBL/GenBank/DDBJ whole genome shotgun (WGS) entry which is preliminary data.</text>
</comment>
<dbReference type="EMBL" id="AAGAQC010000024">
    <property type="protein sequence ID" value="EBL9210896.1"/>
    <property type="molecule type" value="Genomic_DNA"/>
</dbReference>
<proteinExistence type="predicted"/>
<organism evidence="4">
    <name type="scientific">Salmonella enterica</name>
    <name type="common">Salmonella choleraesuis</name>
    <dbReference type="NCBI Taxonomy" id="28901"/>
    <lineage>
        <taxon>Bacteria</taxon>
        <taxon>Pseudomonadati</taxon>
        <taxon>Pseudomonadota</taxon>
        <taxon>Gammaproteobacteria</taxon>
        <taxon>Enterobacterales</taxon>
        <taxon>Enterobacteriaceae</taxon>
        <taxon>Salmonella</taxon>
    </lineage>
</organism>
<dbReference type="EMBL" id="AAGWQQ010000066">
    <property type="protein sequence ID" value="EBS7984247.1"/>
    <property type="molecule type" value="Genomic_DNA"/>
</dbReference>
<sequence>MQQNYPVRTTVIELDFPFTAANGEVISSVTMRSPTVRDRLVRARDNTPQQEADTRMIATLCGLGYDDILNMEGADYLRLEEQFMVFLTPPAKESKTTL</sequence>
<reference evidence="4" key="1">
    <citation type="submission" date="2018-07" db="EMBL/GenBank/DDBJ databases">
        <authorList>
            <consortium name="PulseNet: The National Subtyping Network for Foodborne Disease Surveillance"/>
            <person name="Tarr C.L."/>
            <person name="Trees E."/>
            <person name="Katz L.S."/>
            <person name="Carleton-Romer H.A."/>
            <person name="Stroika S."/>
            <person name="Kucerova Z."/>
            <person name="Roache K.F."/>
            <person name="Sabol A.L."/>
            <person name="Besser J."/>
            <person name="Gerner-Smidt P."/>
        </authorList>
    </citation>
    <scope>NUCLEOTIDE SEQUENCE</scope>
    <source>
        <strain evidence="4">PNUSAS015592</strain>
        <strain evidence="2">PNUSAS041911</strain>
        <strain evidence="1">PNUSAS042495</strain>
        <strain evidence="3">PNUSAS042910</strain>
    </source>
</reference>
<dbReference type="AlphaFoldDB" id="A0A5T5PTK6"/>
<dbReference type="EMBL" id="AAGFHZ010000037">
    <property type="protein sequence ID" value="EBN2829412.1"/>
    <property type="molecule type" value="Genomic_DNA"/>
</dbReference>
<evidence type="ECO:0000313" key="1">
    <source>
        <dbReference type="EMBL" id="EBL9210896.1"/>
    </source>
</evidence>
<evidence type="ECO:0000313" key="3">
    <source>
        <dbReference type="EMBL" id="EBN2829412.1"/>
    </source>
</evidence>
<dbReference type="InterPro" id="IPR019289">
    <property type="entry name" value="Phage_tail_E/E"/>
</dbReference>
<gene>
    <name evidence="4" type="ORF">CEJ09_20820</name>
    <name evidence="2" type="ORF">DMS94_22895</name>
    <name evidence="3" type="ORF">DOF78_23050</name>
    <name evidence="1" type="ORF">DOF85_23740</name>
</gene>